<evidence type="ECO:0008006" key="3">
    <source>
        <dbReference type="Google" id="ProtNLM"/>
    </source>
</evidence>
<comment type="caution">
    <text evidence="1">The sequence shown here is derived from an EMBL/GenBank/DDBJ whole genome shotgun (WGS) entry which is preliminary data.</text>
</comment>
<evidence type="ECO:0000313" key="1">
    <source>
        <dbReference type="EMBL" id="HIS35049.1"/>
    </source>
</evidence>
<proteinExistence type="predicted"/>
<protein>
    <recommendedName>
        <fullName evidence="3">Prepilin-type cleavage/methylation domain-containing protein</fullName>
    </recommendedName>
</protein>
<name>A0A9D1EWN7_9BACT</name>
<organism evidence="1 2">
    <name type="scientific">Candidatus Scatousia excrementigallinarum</name>
    <dbReference type="NCBI Taxonomy" id="2840935"/>
    <lineage>
        <taxon>Bacteria</taxon>
        <taxon>Candidatus Scatousia</taxon>
    </lineage>
</organism>
<sequence length="258" mass="28329">MLITLGIIGVVAALTLPVLTKKYQEIVLKNQFKKSYSMLSQAIVKAQSEFGSMPYCYKRTYNLVPQVCSHYNSLGVCTSSTQLDGSPVPKNQTGEIDDCPQFWPLVRKQIKIIKTCDKNSLQKGCIPQYKGRDEIAQESQSAKPGDDDYMDDYGKQMIANCSMWTKSQLDNTTASYVLADGSIIISAYNGDKGSSFAYDVNGKKGPNKWGYDVFVFAIVNNAKRGQSSITQLTAGAGHCMSAESGGKLTADMIKLLYK</sequence>
<evidence type="ECO:0000313" key="2">
    <source>
        <dbReference type="Proteomes" id="UP000823928"/>
    </source>
</evidence>
<dbReference type="Proteomes" id="UP000823928">
    <property type="component" value="Unassembled WGS sequence"/>
</dbReference>
<gene>
    <name evidence="1" type="ORF">IAC10_00255</name>
</gene>
<reference evidence="1" key="2">
    <citation type="journal article" date="2021" name="PeerJ">
        <title>Extensive microbial diversity within the chicken gut microbiome revealed by metagenomics and culture.</title>
        <authorList>
            <person name="Gilroy R."/>
            <person name="Ravi A."/>
            <person name="Getino M."/>
            <person name="Pursley I."/>
            <person name="Horton D.L."/>
            <person name="Alikhan N.F."/>
            <person name="Baker D."/>
            <person name="Gharbi K."/>
            <person name="Hall N."/>
            <person name="Watson M."/>
            <person name="Adriaenssens E.M."/>
            <person name="Foster-Nyarko E."/>
            <person name="Jarju S."/>
            <person name="Secka A."/>
            <person name="Antonio M."/>
            <person name="Oren A."/>
            <person name="Chaudhuri R.R."/>
            <person name="La Ragione R."/>
            <person name="Hildebrand F."/>
            <person name="Pallen M.J."/>
        </authorList>
    </citation>
    <scope>NUCLEOTIDE SEQUENCE</scope>
    <source>
        <strain evidence="1">6276</strain>
    </source>
</reference>
<dbReference type="EMBL" id="DVIU01000008">
    <property type="protein sequence ID" value="HIS35049.1"/>
    <property type="molecule type" value="Genomic_DNA"/>
</dbReference>
<dbReference type="AlphaFoldDB" id="A0A9D1EWN7"/>
<accession>A0A9D1EWN7</accession>
<reference evidence="1" key="1">
    <citation type="submission" date="2020-10" db="EMBL/GenBank/DDBJ databases">
        <authorList>
            <person name="Gilroy R."/>
        </authorList>
    </citation>
    <scope>NUCLEOTIDE SEQUENCE</scope>
    <source>
        <strain evidence="1">6276</strain>
    </source>
</reference>